<proteinExistence type="predicted"/>
<dbReference type="InterPro" id="IPR021499">
    <property type="entry name" value="DUF3153"/>
</dbReference>
<dbReference type="Proteomes" id="UP000294746">
    <property type="component" value="Unassembled WGS sequence"/>
</dbReference>
<dbReference type="Pfam" id="PF11353">
    <property type="entry name" value="DUF3153"/>
    <property type="match status" value="1"/>
</dbReference>
<protein>
    <submittedName>
        <fullName evidence="3">Uncharacterized protein DUF3153</fullName>
    </submittedName>
</protein>
<keyword evidence="1" id="KW-0812">Transmembrane</keyword>
<feature type="transmembrane region" description="Helical" evidence="1">
    <location>
        <begin position="228"/>
        <end position="249"/>
    </location>
</feature>
<organism evidence="3 4">
    <name type="scientific">Baia soyae</name>
    <dbReference type="NCBI Taxonomy" id="1544746"/>
    <lineage>
        <taxon>Bacteria</taxon>
        <taxon>Bacillati</taxon>
        <taxon>Bacillota</taxon>
        <taxon>Bacilli</taxon>
        <taxon>Bacillales</taxon>
        <taxon>Thermoactinomycetaceae</taxon>
        <taxon>Baia</taxon>
    </lineage>
</organism>
<feature type="signal peptide" evidence="2">
    <location>
        <begin position="1"/>
        <end position="26"/>
    </location>
</feature>
<dbReference type="RefSeq" id="WP_131847422.1">
    <property type="nucleotide sequence ID" value="NZ_SLXV01000002.1"/>
</dbReference>
<gene>
    <name evidence="3" type="ORF">EDD57_1025</name>
</gene>
<accession>A0A4R2SC29</accession>
<keyword evidence="1" id="KW-1133">Transmembrane helix</keyword>
<evidence type="ECO:0000313" key="3">
    <source>
        <dbReference type="EMBL" id="TCP70366.1"/>
    </source>
</evidence>
<name>A0A4R2SC29_9BACL</name>
<reference evidence="3 4" key="1">
    <citation type="submission" date="2019-03" db="EMBL/GenBank/DDBJ databases">
        <title>Genomic Encyclopedia of Type Strains, Phase IV (KMG-IV): sequencing the most valuable type-strain genomes for metagenomic binning, comparative biology and taxonomic classification.</title>
        <authorList>
            <person name="Goeker M."/>
        </authorList>
    </citation>
    <scope>NUCLEOTIDE SEQUENCE [LARGE SCALE GENOMIC DNA]</scope>
    <source>
        <strain evidence="3 4">DSM 46831</strain>
    </source>
</reference>
<keyword evidence="1" id="KW-0472">Membrane</keyword>
<feature type="chain" id="PRO_5020987835" evidence="2">
    <location>
        <begin position="27"/>
        <end position="257"/>
    </location>
</feature>
<evidence type="ECO:0000256" key="1">
    <source>
        <dbReference type="SAM" id="Phobius"/>
    </source>
</evidence>
<dbReference type="EMBL" id="SLXV01000002">
    <property type="protein sequence ID" value="TCP70366.1"/>
    <property type="molecule type" value="Genomic_DNA"/>
</dbReference>
<keyword evidence="4" id="KW-1185">Reference proteome</keyword>
<dbReference type="PROSITE" id="PS51257">
    <property type="entry name" value="PROKAR_LIPOPROTEIN"/>
    <property type="match status" value="1"/>
</dbReference>
<sequence length="257" mass="29204">MSFVHKTQIFFIGLCCSLLLTSCAQANIHMNINWDLSGTYKFQIVNDPRLSKITNWLSDHYKQKGYLITPIKTIEAVGFSAEKKVKNILDTPIQQDFPDFSQLMNSWTTILQSDLPSLQSLDSTPSEKTKPNKHLTWNSDLFTTQIRYRNTELDLTRLPVNKIYATYQHYFGKKNETPPSLQFQITLPIAPDNSNANQASNDGKTLCWDLKFGQKNPIFMTVEIPNPITVGILSLLALLFLGVILFTTIRKRKGAGK</sequence>
<keyword evidence="2" id="KW-0732">Signal</keyword>
<dbReference type="AlphaFoldDB" id="A0A4R2SC29"/>
<evidence type="ECO:0000256" key="2">
    <source>
        <dbReference type="SAM" id="SignalP"/>
    </source>
</evidence>
<dbReference type="OrthoDB" id="2988624at2"/>
<evidence type="ECO:0000313" key="4">
    <source>
        <dbReference type="Proteomes" id="UP000294746"/>
    </source>
</evidence>
<comment type="caution">
    <text evidence="3">The sequence shown here is derived from an EMBL/GenBank/DDBJ whole genome shotgun (WGS) entry which is preliminary data.</text>
</comment>